<evidence type="ECO:0000256" key="4">
    <source>
        <dbReference type="ARBA" id="ARBA00022692"/>
    </source>
</evidence>
<evidence type="ECO:0000256" key="1">
    <source>
        <dbReference type="ARBA" id="ARBA00004141"/>
    </source>
</evidence>
<dbReference type="GO" id="GO:0005886">
    <property type="term" value="C:plasma membrane"/>
    <property type="evidence" value="ECO:0007669"/>
    <property type="project" value="TreeGrafter"/>
</dbReference>
<evidence type="ECO:0000256" key="7">
    <source>
        <dbReference type="ARBA" id="ARBA00023177"/>
    </source>
</evidence>
<accession>A0A0D0TYP7</accession>
<dbReference type="GO" id="GO:0008519">
    <property type="term" value="F:ammonium channel activity"/>
    <property type="evidence" value="ECO:0007669"/>
    <property type="project" value="InterPro"/>
</dbReference>
<comment type="similarity">
    <text evidence="2">Belongs to the ammonia transporter channel (TC 1.A.11.2) family.</text>
</comment>
<keyword evidence="3" id="KW-0813">Transport</keyword>
<evidence type="ECO:0000256" key="6">
    <source>
        <dbReference type="ARBA" id="ARBA00023136"/>
    </source>
</evidence>
<dbReference type="AlphaFoldDB" id="A0A0D0TYP7"/>
<dbReference type="Proteomes" id="UP000053392">
    <property type="component" value="Unassembled WGS sequence"/>
</dbReference>
<evidence type="ECO:0000256" key="5">
    <source>
        <dbReference type="ARBA" id="ARBA00022989"/>
    </source>
</evidence>
<evidence type="ECO:0000256" key="3">
    <source>
        <dbReference type="ARBA" id="ARBA00022448"/>
    </source>
</evidence>
<organism evidence="10 11">
    <name type="scientific">Cryptococcus deuterogattii Ram5</name>
    <dbReference type="NCBI Taxonomy" id="1296110"/>
    <lineage>
        <taxon>Eukaryota</taxon>
        <taxon>Fungi</taxon>
        <taxon>Dikarya</taxon>
        <taxon>Basidiomycota</taxon>
        <taxon>Agaricomycotina</taxon>
        <taxon>Tremellomycetes</taxon>
        <taxon>Tremellales</taxon>
        <taxon>Cryptococcaceae</taxon>
        <taxon>Cryptococcus</taxon>
        <taxon>Cryptococcus gattii species complex</taxon>
    </lineage>
</organism>
<feature type="transmembrane region" description="Helical" evidence="8">
    <location>
        <begin position="30"/>
        <end position="51"/>
    </location>
</feature>
<dbReference type="EMBL" id="KN847901">
    <property type="protein sequence ID" value="KIR41058.1"/>
    <property type="molecule type" value="Genomic_DNA"/>
</dbReference>
<evidence type="ECO:0000313" key="10">
    <source>
        <dbReference type="EMBL" id="KIR41058.1"/>
    </source>
</evidence>
<evidence type="ECO:0000256" key="8">
    <source>
        <dbReference type="SAM" id="Phobius"/>
    </source>
</evidence>
<feature type="transmembrane region" description="Helical" evidence="8">
    <location>
        <begin position="63"/>
        <end position="81"/>
    </location>
</feature>
<proteinExistence type="inferred from homology"/>
<dbReference type="HOGENOM" id="CLU_2426967_0_0_1"/>
<dbReference type="PANTHER" id="PTHR43029:SF10">
    <property type="entry name" value="AMMONIUM TRANSPORTER MEP2"/>
    <property type="match status" value="1"/>
</dbReference>
<dbReference type="Gene3D" id="1.10.3430.10">
    <property type="entry name" value="Ammonium transporter AmtB like domains"/>
    <property type="match status" value="1"/>
</dbReference>
<dbReference type="PANTHER" id="PTHR43029">
    <property type="entry name" value="AMMONIUM TRANSPORTER MEP2"/>
    <property type="match status" value="1"/>
</dbReference>
<sequence length="91" mass="10072">MVNVTYTESSSDMIYTADDGTQYLYNLGDMSFVIVAMALVWIMVPGVGLFYSGLLRRKNALSMIFLSMAGVAVGSFQWFFWDTLATCGTLV</sequence>
<dbReference type="SUPFAM" id="SSF111352">
    <property type="entry name" value="Ammonium transporter"/>
    <property type="match status" value="1"/>
</dbReference>
<keyword evidence="5 8" id="KW-1133">Transmembrane helix</keyword>
<keyword evidence="11" id="KW-1185">Reference proteome</keyword>
<name>A0A0D0TYP7_9TREE</name>
<keyword evidence="6 8" id="KW-0472">Membrane</keyword>
<dbReference type="InterPro" id="IPR024041">
    <property type="entry name" value="NH4_transpt_AmtB-like_dom"/>
</dbReference>
<gene>
    <name evidence="10" type="ORF">I313_03008</name>
</gene>
<reference evidence="10 11" key="1">
    <citation type="submission" date="2015-01" db="EMBL/GenBank/DDBJ databases">
        <title>The Genome Sequence of Cryptococcus gattii Ram5.</title>
        <authorList>
            <consortium name="The Broad Institute Genomics Platform"/>
            <person name="Cuomo C."/>
            <person name="Litvintseva A."/>
            <person name="Chen Y."/>
            <person name="Heitman J."/>
            <person name="Sun S."/>
            <person name="Springer D."/>
            <person name="Dromer F."/>
            <person name="Young S."/>
            <person name="Zeng Q."/>
            <person name="Gargeya S."/>
            <person name="Abouelleil A."/>
            <person name="Alvarado L."/>
            <person name="Chapman S.B."/>
            <person name="Gainer-Dewar J."/>
            <person name="Goldberg J."/>
            <person name="Griggs A."/>
            <person name="Gujja S."/>
            <person name="Hansen M."/>
            <person name="Howarth C."/>
            <person name="Imamovic A."/>
            <person name="Larimer J."/>
            <person name="Murphy C."/>
            <person name="Naylor J."/>
            <person name="Pearson M."/>
            <person name="Priest M."/>
            <person name="Roberts A."/>
            <person name="Saif S."/>
            <person name="Shea T."/>
            <person name="Sykes S."/>
            <person name="Wortman J."/>
            <person name="Nusbaum C."/>
            <person name="Birren B."/>
        </authorList>
    </citation>
    <scope>NUCLEOTIDE SEQUENCE [LARGE SCALE GENOMIC DNA]</scope>
    <source>
        <strain evidence="10 11">Ram5</strain>
    </source>
</reference>
<comment type="subcellular location">
    <subcellularLocation>
        <location evidence="1">Membrane</location>
        <topology evidence="1">Multi-pass membrane protein</topology>
    </subcellularLocation>
</comment>
<evidence type="ECO:0000256" key="2">
    <source>
        <dbReference type="ARBA" id="ARBA00005887"/>
    </source>
</evidence>
<feature type="domain" description="Ammonium transporter AmtB-like" evidence="9">
    <location>
        <begin position="32"/>
        <end position="81"/>
    </location>
</feature>
<evidence type="ECO:0000313" key="11">
    <source>
        <dbReference type="Proteomes" id="UP000053392"/>
    </source>
</evidence>
<keyword evidence="4 8" id="KW-0812">Transmembrane</keyword>
<dbReference type="InterPro" id="IPR001905">
    <property type="entry name" value="Ammonium_transpt"/>
</dbReference>
<evidence type="ECO:0000259" key="9">
    <source>
        <dbReference type="Pfam" id="PF00909"/>
    </source>
</evidence>
<protein>
    <recommendedName>
        <fullName evidence="9">Ammonium transporter AmtB-like domain-containing protein</fullName>
    </recommendedName>
</protein>
<dbReference type="OrthoDB" id="534912at2759"/>
<dbReference type="InterPro" id="IPR029020">
    <property type="entry name" value="Ammonium/urea_transptr"/>
</dbReference>
<dbReference type="Pfam" id="PF00909">
    <property type="entry name" value="Ammonium_transp"/>
    <property type="match status" value="1"/>
</dbReference>
<keyword evidence="7" id="KW-0924">Ammonia transport</keyword>